<dbReference type="PANTHER" id="PTHR22652">
    <property type="entry name" value="NUCLEOPORIN NUP43"/>
    <property type="match status" value="1"/>
</dbReference>
<proteinExistence type="predicted"/>
<evidence type="ECO:0000256" key="3">
    <source>
        <dbReference type="ARBA" id="ARBA00022737"/>
    </source>
</evidence>
<dbReference type="EMBL" id="HBIU01005642">
    <property type="protein sequence ID" value="CAE0623511.1"/>
    <property type="molecule type" value="Transcribed_RNA"/>
</dbReference>
<evidence type="ECO:0000256" key="2">
    <source>
        <dbReference type="ARBA" id="ARBA00022574"/>
    </source>
</evidence>
<sequence>MQSTHSNDAPDEIPSETRARSSSLVELSSRKEIALTVETLKEYTALTTPLVTPNNIVVTATEGEERLTHSIIVSQFDEGFNSLQKVITMPLEGQACWTNDLEWLDYRTAVLAQGSSYKVLTIPHDGDIDGCKIHDFGNSKMHIEDIREISIHKDNQYVISGGYDGHVHIQSFGGSHSSKILPVIASKNIGDSVSSVLWHTNRPYLASWTTDPGMLQLWDYRSDEVALSFHAHETELYCHEPIKSNYVLLGYGSGNMQVLDIRNLTRCVTLFNGEALSSVGEMMYLPEQNALFSFGIPGFSRWDVDTITSPRERDCSSNLRACFQTTDYGPLTNPAARKCSGFFLEDRASPQIAVTTGAGSFMIFDV</sequence>
<dbReference type="AlphaFoldDB" id="A0A7S3USF8"/>
<evidence type="ECO:0000313" key="6">
    <source>
        <dbReference type="EMBL" id="CAE0623511.1"/>
    </source>
</evidence>
<comment type="subcellular location">
    <subcellularLocation>
        <location evidence="1">Nucleus</location>
    </subcellularLocation>
</comment>
<feature type="region of interest" description="Disordered" evidence="5">
    <location>
        <begin position="1"/>
        <end position="23"/>
    </location>
</feature>
<accession>A0A7S3USF8</accession>
<keyword evidence="4" id="KW-0539">Nucleus</keyword>
<reference evidence="6" key="1">
    <citation type="submission" date="2021-01" db="EMBL/GenBank/DDBJ databases">
        <authorList>
            <person name="Corre E."/>
            <person name="Pelletier E."/>
            <person name="Niang G."/>
            <person name="Scheremetjew M."/>
            <person name="Finn R."/>
            <person name="Kale V."/>
            <person name="Holt S."/>
            <person name="Cochrane G."/>
            <person name="Meng A."/>
            <person name="Brown T."/>
            <person name="Cohen L."/>
        </authorList>
    </citation>
    <scope>NUCLEOTIDE SEQUENCE</scope>
    <source>
        <strain evidence="6">CCMP3107</strain>
    </source>
</reference>
<gene>
    <name evidence="6" type="ORF">HAKA00212_LOCUS2177</name>
</gene>
<dbReference type="InterPro" id="IPR015943">
    <property type="entry name" value="WD40/YVTN_repeat-like_dom_sf"/>
</dbReference>
<dbReference type="InterPro" id="IPR036322">
    <property type="entry name" value="WD40_repeat_dom_sf"/>
</dbReference>
<dbReference type="Gene3D" id="2.130.10.10">
    <property type="entry name" value="YVTN repeat-like/Quinoprotein amine dehydrogenase"/>
    <property type="match status" value="1"/>
</dbReference>
<keyword evidence="2" id="KW-0853">WD repeat</keyword>
<organism evidence="6">
    <name type="scientific">Heterosigma akashiwo</name>
    <name type="common">Chromophytic alga</name>
    <name type="synonym">Heterosigma carterae</name>
    <dbReference type="NCBI Taxonomy" id="2829"/>
    <lineage>
        <taxon>Eukaryota</taxon>
        <taxon>Sar</taxon>
        <taxon>Stramenopiles</taxon>
        <taxon>Ochrophyta</taxon>
        <taxon>Raphidophyceae</taxon>
        <taxon>Chattonellales</taxon>
        <taxon>Chattonellaceae</taxon>
        <taxon>Heterosigma</taxon>
    </lineage>
</organism>
<protein>
    <submittedName>
        <fullName evidence="6">Uncharacterized protein</fullName>
    </submittedName>
</protein>
<evidence type="ECO:0000256" key="1">
    <source>
        <dbReference type="ARBA" id="ARBA00004123"/>
    </source>
</evidence>
<dbReference type="GO" id="GO:0031080">
    <property type="term" value="C:nuclear pore outer ring"/>
    <property type="evidence" value="ECO:0007669"/>
    <property type="project" value="TreeGrafter"/>
</dbReference>
<dbReference type="SUPFAM" id="SSF50978">
    <property type="entry name" value="WD40 repeat-like"/>
    <property type="match status" value="1"/>
</dbReference>
<name>A0A7S3USF8_HETAK</name>
<evidence type="ECO:0000256" key="5">
    <source>
        <dbReference type="SAM" id="MobiDB-lite"/>
    </source>
</evidence>
<keyword evidence="3" id="KW-0677">Repeat</keyword>
<evidence type="ECO:0000256" key="4">
    <source>
        <dbReference type="ARBA" id="ARBA00023242"/>
    </source>
</evidence>
<dbReference type="PANTHER" id="PTHR22652:SF0">
    <property type="entry name" value="NUCLEOPORIN NUP43"/>
    <property type="match status" value="1"/>
</dbReference>